<protein>
    <submittedName>
        <fullName evidence="2">Uncharacterized protein</fullName>
    </submittedName>
</protein>
<name>A0A317WMH8_9EURO</name>
<feature type="region of interest" description="Disordered" evidence="1">
    <location>
        <begin position="104"/>
        <end position="169"/>
    </location>
</feature>
<keyword evidence="3" id="KW-1185">Reference proteome</keyword>
<evidence type="ECO:0000313" key="3">
    <source>
        <dbReference type="Proteomes" id="UP000247233"/>
    </source>
</evidence>
<dbReference type="Proteomes" id="UP000247233">
    <property type="component" value="Unassembled WGS sequence"/>
</dbReference>
<gene>
    <name evidence="2" type="ORF">BO70DRAFT_395362</name>
</gene>
<dbReference type="RefSeq" id="XP_025400809.1">
    <property type="nucleotide sequence ID" value="XM_025546528.1"/>
</dbReference>
<proteinExistence type="predicted"/>
<comment type="caution">
    <text evidence="2">The sequence shown here is derived from an EMBL/GenBank/DDBJ whole genome shotgun (WGS) entry which is preliminary data.</text>
</comment>
<dbReference type="VEuPathDB" id="FungiDB:BO70DRAFT_395362"/>
<dbReference type="AlphaFoldDB" id="A0A317WMH8"/>
<accession>A0A317WMH8</accession>
<feature type="compositionally biased region" description="Polar residues" evidence="1">
    <location>
        <begin position="138"/>
        <end position="161"/>
    </location>
</feature>
<sequence length="186" mass="21108">MPLLTGLRVEHRNFEELGYYRNAAFSTKILSQLSRLQSRHRYVNVCVLHVLNVQMQTLTSYHVKYMDQVDVRSCRIKASRARVGRHTRWLESEVAGQVANSHLGRTLNGNEDPQSTVFSVHPDGNSTNLTERRGFDLSTPNDLIDSSGNSLPESDAISTGTTHEKEQSPIWRRPWSESMVITRATV</sequence>
<evidence type="ECO:0000313" key="2">
    <source>
        <dbReference type="EMBL" id="PWY86257.1"/>
    </source>
</evidence>
<evidence type="ECO:0000256" key="1">
    <source>
        <dbReference type="SAM" id="MobiDB-lite"/>
    </source>
</evidence>
<reference evidence="2 3" key="1">
    <citation type="submission" date="2016-12" db="EMBL/GenBank/DDBJ databases">
        <title>The genomes of Aspergillus section Nigri reveals drivers in fungal speciation.</title>
        <authorList>
            <consortium name="DOE Joint Genome Institute"/>
            <person name="Vesth T.C."/>
            <person name="Nybo J."/>
            <person name="Theobald S."/>
            <person name="Brandl J."/>
            <person name="Frisvad J.C."/>
            <person name="Nielsen K.F."/>
            <person name="Lyhne E.K."/>
            <person name="Kogle M.E."/>
            <person name="Kuo A."/>
            <person name="Riley R."/>
            <person name="Clum A."/>
            <person name="Nolan M."/>
            <person name="Lipzen A."/>
            <person name="Salamov A."/>
            <person name="Henrissat B."/>
            <person name="Wiebenga A."/>
            <person name="De Vries R.P."/>
            <person name="Grigoriev I.V."/>
            <person name="Mortensen U.H."/>
            <person name="Andersen M.R."/>
            <person name="Baker S.E."/>
        </authorList>
    </citation>
    <scope>NUCLEOTIDE SEQUENCE [LARGE SCALE GENOMIC DNA]</scope>
    <source>
        <strain evidence="2 3">CBS 117.55</strain>
    </source>
</reference>
<dbReference type="EMBL" id="MSFL01000008">
    <property type="protein sequence ID" value="PWY86257.1"/>
    <property type="molecule type" value="Genomic_DNA"/>
</dbReference>
<organism evidence="2 3">
    <name type="scientific">Aspergillus heteromorphus CBS 117.55</name>
    <dbReference type="NCBI Taxonomy" id="1448321"/>
    <lineage>
        <taxon>Eukaryota</taxon>
        <taxon>Fungi</taxon>
        <taxon>Dikarya</taxon>
        <taxon>Ascomycota</taxon>
        <taxon>Pezizomycotina</taxon>
        <taxon>Eurotiomycetes</taxon>
        <taxon>Eurotiomycetidae</taxon>
        <taxon>Eurotiales</taxon>
        <taxon>Aspergillaceae</taxon>
        <taxon>Aspergillus</taxon>
        <taxon>Aspergillus subgen. Circumdati</taxon>
    </lineage>
</organism>
<dbReference type="GeneID" id="37068765"/>
<feature type="compositionally biased region" description="Polar residues" evidence="1">
    <location>
        <begin position="107"/>
        <end position="129"/>
    </location>
</feature>